<dbReference type="Proteomes" id="UP001633002">
    <property type="component" value="Unassembled WGS sequence"/>
</dbReference>
<dbReference type="EMBL" id="JBJQOH010000003">
    <property type="protein sequence ID" value="KAL3692582.1"/>
    <property type="molecule type" value="Genomic_DNA"/>
</dbReference>
<reference evidence="1 2" key="1">
    <citation type="submission" date="2024-09" db="EMBL/GenBank/DDBJ databases">
        <title>Chromosome-scale assembly of Riccia sorocarpa.</title>
        <authorList>
            <person name="Paukszto L."/>
        </authorList>
    </citation>
    <scope>NUCLEOTIDE SEQUENCE [LARGE SCALE GENOMIC DNA]</scope>
    <source>
        <strain evidence="1">LP-2024</strain>
        <tissue evidence="1">Aerial parts of the thallus</tissue>
    </source>
</reference>
<proteinExistence type="predicted"/>
<organism evidence="1 2">
    <name type="scientific">Riccia sorocarpa</name>
    <dbReference type="NCBI Taxonomy" id="122646"/>
    <lineage>
        <taxon>Eukaryota</taxon>
        <taxon>Viridiplantae</taxon>
        <taxon>Streptophyta</taxon>
        <taxon>Embryophyta</taxon>
        <taxon>Marchantiophyta</taxon>
        <taxon>Marchantiopsida</taxon>
        <taxon>Marchantiidae</taxon>
        <taxon>Marchantiales</taxon>
        <taxon>Ricciaceae</taxon>
        <taxon>Riccia</taxon>
    </lineage>
</organism>
<sequence length="96" mass="11748">MVEERATMFKQVLQSRRIFFLLEEQLRWWRKGAQCLTRYRLMRRRWSRKLEQEAEAAKATAGKVGAALHVQKEIWNAADKKVNHYEERRRNREIIF</sequence>
<accession>A0ABD3HM07</accession>
<evidence type="ECO:0000313" key="1">
    <source>
        <dbReference type="EMBL" id="KAL3692582.1"/>
    </source>
</evidence>
<dbReference type="AlphaFoldDB" id="A0ABD3HM07"/>
<name>A0ABD3HM07_9MARC</name>
<protein>
    <submittedName>
        <fullName evidence="1">Uncharacterized protein</fullName>
    </submittedName>
</protein>
<gene>
    <name evidence="1" type="ORF">R1sor_006233</name>
</gene>
<evidence type="ECO:0000313" key="2">
    <source>
        <dbReference type="Proteomes" id="UP001633002"/>
    </source>
</evidence>
<comment type="caution">
    <text evidence="1">The sequence shown here is derived from an EMBL/GenBank/DDBJ whole genome shotgun (WGS) entry which is preliminary data.</text>
</comment>
<keyword evidence="2" id="KW-1185">Reference proteome</keyword>